<keyword evidence="3" id="KW-1185">Reference proteome</keyword>
<dbReference type="OrthoDB" id="2505871at2759"/>
<name>A0A0L6VBW4_9BASI</name>
<comment type="caution">
    <text evidence="2">The sequence shown here is derived from an EMBL/GenBank/DDBJ whole genome shotgun (WGS) entry which is preliminary data.</text>
</comment>
<keyword evidence="1" id="KW-0472">Membrane</keyword>
<dbReference type="AlphaFoldDB" id="A0A0L6VBW4"/>
<dbReference type="Proteomes" id="UP000037035">
    <property type="component" value="Unassembled WGS sequence"/>
</dbReference>
<protein>
    <submittedName>
        <fullName evidence="2">Uncharacterized protein</fullName>
    </submittedName>
</protein>
<keyword evidence="1" id="KW-0812">Transmembrane</keyword>
<keyword evidence="1" id="KW-1133">Transmembrane helix</keyword>
<dbReference type="VEuPathDB" id="FungiDB:VP01_196g7"/>
<accession>A0A0L6VBW4</accession>
<proteinExistence type="predicted"/>
<evidence type="ECO:0000313" key="2">
    <source>
        <dbReference type="EMBL" id="KNZ58238.1"/>
    </source>
</evidence>
<organism evidence="2 3">
    <name type="scientific">Puccinia sorghi</name>
    <dbReference type="NCBI Taxonomy" id="27349"/>
    <lineage>
        <taxon>Eukaryota</taxon>
        <taxon>Fungi</taxon>
        <taxon>Dikarya</taxon>
        <taxon>Basidiomycota</taxon>
        <taxon>Pucciniomycotina</taxon>
        <taxon>Pucciniomycetes</taxon>
        <taxon>Pucciniales</taxon>
        <taxon>Pucciniaceae</taxon>
        <taxon>Puccinia</taxon>
    </lineage>
</organism>
<gene>
    <name evidence="2" type="ORF">VP01_196g7</name>
</gene>
<sequence length="104" mass="12510">MWDNIFFIDISTLTQTQWSATNMIFLNYMYFFFASLFLFTFENNPLKWQYLLAKLAYRMTTTIIPEFKPPGAYQAGNVEFNFHLAKSRVRTPHAPYMSRKMRRI</sequence>
<evidence type="ECO:0000313" key="3">
    <source>
        <dbReference type="Proteomes" id="UP000037035"/>
    </source>
</evidence>
<reference evidence="2 3" key="1">
    <citation type="submission" date="2015-08" db="EMBL/GenBank/DDBJ databases">
        <title>Next Generation Sequencing and Analysis of the Genome of Puccinia sorghi L Schw, the Causal Agent of Maize Common Rust.</title>
        <authorList>
            <person name="Rochi L."/>
            <person name="Burguener G."/>
            <person name="Darino M."/>
            <person name="Turjanski A."/>
            <person name="Kreff E."/>
            <person name="Dieguez M.J."/>
            <person name="Sacco F."/>
        </authorList>
    </citation>
    <scope>NUCLEOTIDE SEQUENCE [LARGE SCALE GENOMIC DNA]</scope>
    <source>
        <strain evidence="2 3">RO10H11247</strain>
    </source>
</reference>
<evidence type="ECO:0000256" key="1">
    <source>
        <dbReference type="SAM" id="Phobius"/>
    </source>
</evidence>
<feature type="transmembrane region" description="Helical" evidence="1">
    <location>
        <begin position="20"/>
        <end position="41"/>
    </location>
</feature>
<dbReference type="EMBL" id="LAVV01006803">
    <property type="protein sequence ID" value="KNZ58238.1"/>
    <property type="molecule type" value="Genomic_DNA"/>
</dbReference>